<dbReference type="SUPFAM" id="SSF46689">
    <property type="entry name" value="Homeodomain-like"/>
    <property type="match status" value="1"/>
</dbReference>
<dbReference type="PANTHER" id="PTHR30055">
    <property type="entry name" value="HTH-TYPE TRANSCRIPTIONAL REGULATOR RUTR"/>
    <property type="match status" value="1"/>
</dbReference>
<dbReference type="Gene3D" id="1.10.10.60">
    <property type="entry name" value="Homeodomain-like"/>
    <property type="match status" value="1"/>
</dbReference>
<dbReference type="EMBL" id="MPNT01000002">
    <property type="protein sequence ID" value="OJZ75471.1"/>
    <property type="molecule type" value="Genomic_DNA"/>
</dbReference>
<dbReference type="InterPro" id="IPR011075">
    <property type="entry name" value="TetR_C"/>
</dbReference>
<protein>
    <recommendedName>
        <fullName evidence="5">HTH tetR-type domain-containing protein</fullName>
    </recommendedName>
</protein>
<evidence type="ECO:0000313" key="7">
    <source>
        <dbReference type="Proteomes" id="UP000186438"/>
    </source>
</evidence>
<dbReference type="Pfam" id="PF16859">
    <property type="entry name" value="TetR_C_11"/>
    <property type="match status" value="1"/>
</dbReference>
<dbReference type="SUPFAM" id="SSF48498">
    <property type="entry name" value="Tetracyclin repressor-like, C-terminal domain"/>
    <property type="match status" value="1"/>
</dbReference>
<dbReference type="Proteomes" id="UP000186438">
    <property type="component" value="Unassembled WGS sequence"/>
</dbReference>
<gene>
    <name evidence="6" type="ORF">BRW65_02635</name>
</gene>
<feature type="DNA-binding region" description="H-T-H motif" evidence="4">
    <location>
        <begin position="37"/>
        <end position="56"/>
    </location>
</feature>
<dbReference type="PANTHER" id="PTHR30055:SF148">
    <property type="entry name" value="TETR-FAMILY TRANSCRIPTIONAL REGULATOR"/>
    <property type="match status" value="1"/>
</dbReference>
<dbReference type="InterPro" id="IPR009057">
    <property type="entry name" value="Homeodomain-like_sf"/>
</dbReference>
<dbReference type="GO" id="GO:0000976">
    <property type="term" value="F:transcription cis-regulatory region binding"/>
    <property type="evidence" value="ECO:0007669"/>
    <property type="project" value="TreeGrafter"/>
</dbReference>
<dbReference type="OrthoDB" id="9796019at2"/>
<keyword evidence="1" id="KW-0805">Transcription regulation</keyword>
<evidence type="ECO:0000256" key="3">
    <source>
        <dbReference type="ARBA" id="ARBA00023163"/>
    </source>
</evidence>
<evidence type="ECO:0000259" key="5">
    <source>
        <dbReference type="PROSITE" id="PS50977"/>
    </source>
</evidence>
<dbReference type="RefSeq" id="WP_073871055.1">
    <property type="nucleotide sequence ID" value="NZ_MPNT01000002.1"/>
</dbReference>
<dbReference type="AlphaFoldDB" id="A0A1Q4I0I2"/>
<accession>A0A1Q4I0I2</accession>
<dbReference type="Gene3D" id="1.10.357.10">
    <property type="entry name" value="Tetracycline Repressor, domain 2"/>
    <property type="match status" value="1"/>
</dbReference>
<keyword evidence="2 4" id="KW-0238">DNA-binding</keyword>
<dbReference type="PRINTS" id="PR00455">
    <property type="entry name" value="HTHTETR"/>
</dbReference>
<reference evidence="6 7" key="1">
    <citation type="submission" date="2016-11" db="EMBL/GenBank/DDBJ databases">
        <title>Genome sequences of unsequenced Mycobacteria.</title>
        <authorList>
            <person name="Greninger A.L."/>
            <person name="Fang F."/>
            <person name="Jerome K.R."/>
        </authorList>
    </citation>
    <scope>NUCLEOTIDE SEQUENCE [LARGE SCALE GENOMIC DNA]</scope>
    <source>
        <strain evidence="6 7">M11</strain>
    </source>
</reference>
<evidence type="ECO:0000313" key="6">
    <source>
        <dbReference type="EMBL" id="OJZ75471.1"/>
    </source>
</evidence>
<sequence length="193" mass="20953">MPTRRPHTGSRRNDAAERAILDAAAELLAADDSAPITVGTIAERAGVGKQTIYRWWPSKSAVLLDAMIHRARQTAPTPDSGDLRADLRAFLRSTFAAVGDSRRLLLGALREALADAAAMDRLAAFTGARRNELAIILDRALARGEIGHPATVIDQAFGMIWYRMIFAHAPLDEQAADDLATALTAQLRTNRED</sequence>
<dbReference type="GO" id="GO:0003700">
    <property type="term" value="F:DNA-binding transcription factor activity"/>
    <property type="evidence" value="ECO:0007669"/>
    <property type="project" value="TreeGrafter"/>
</dbReference>
<keyword evidence="7" id="KW-1185">Reference proteome</keyword>
<name>A0A1Q4I0I2_9MYCO</name>
<proteinExistence type="predicted"/>
<evidence type="ECO:0000256" key="1">
    <source>
        <dbReference type="ARBA" id="ARBA00023015"/>
    </source>
</evidence>
<dbReference type="InterPro" id="IPR050109">
    <property type="entry name" value="HTH-type_TetR-like_transc_reg"/>
</dbReference>
<feature type="domain" description="HTH tetR-type" evidence="5">
    <location>
        <begin position="14"/>
        <end position="74"/>
    </location>
</feature>
<dbReference type="Pfam" id="PF00440">
    <property type="entry name" value="TetR_N"/>
    <property type="match status" value="1"/>
</dbReference>
<dbReference type="PROSITE" id="PS50977">
    <property type="entry name" value="HTH_TETR_2"/>
    <property type="match status" value="1"/>
</dbReference>
<evidence type="ECO:0000256" key="2">
    <source>
        <dbReference type="ARBA" id="ARBA00023125"/>
    </source>
</evidence>
<dbReference type="InterPro" id="IPR036271">
    <property type="entry name" value="Tet_transcr_reg_TetR-rel_C_sf"/>
</dbReference>
<organism evidence="6 7">
    <name type="scientific">Mycobacterium paraffinicum</name>
    <dbReference type="NCBI Taxonomy" id="53378"/>
    <lineage>
        <taxon>Bacteria</taxon>
        <taxon>Bacillati</taxon>
        <taxon>Actinomycetota</taxon>
        <taxon>Actinomycetes</taxon>
        <taxon>Mycobacteriales</taxon>
        <taxon>Mycobacteriaceae</taxon>
        <taxon>Mycobacterium</taxon>
    </lineage>
</organism>
<comment type="caution">
    <text evidence="6">The sequence shown here is derived from an EMBL/GenBank/DDBJ whole genome shotgun (WGS) entry which is preliminary data.</text>
</comment>
<dbReference type="InterPro" id="IPR001647">
    <property type="entry name" value="HTH_TetR"/>
</dbReference>
<keyword evidence="3" id="KW-0804">Transcription</keyword>
<dbReference type="STRING" id="53378.BRW65_02635"/>
<evidence type="ECO:0000256" key="4">
    <source>
        <dbReference type="PROSITE-ProRule" id="PRU00335"/>
    </source>
</evidence>